<feature type="domain" description="Tyrosine-protein kinase ephrin type A/B receptor-like" evidence="4">
    <location>
        <begin position="2027"/>
        <end position="2067"/>
    </location>
</feature>
<gene>
    <name evidence="5" type="ORF">TrCOL_g4138</name>
</gene>
<reference evidence="6" key="1">
    <citation type="journal article" date="2023" name="Commun. Biol.">
        <title>Genome analysis of Parmales, the sister group of diatoms, reveals the evolutionary specialization of diatoms from phago-mixotrophs to photoautotrophs.</title>
        <authorList>
            <person name="Ban H."/>
            <person name="Sato S."/>
            <person name="Yoshikawa S."/>
            <person name="Yamada K."/>
            <person name="Nakamura Y."/>
            <person name="Ichinomiya M."/>
            <person name="Sato N."/>
            <person name="Blanc-Mathieu R."/>
            <person name="Endo H."/>
            <person name="Kuwata A."/>
            <person name="Ogata H."/>
        </authorList>
    </citation>
    <scope>NUCLEOTIDE SEQUENCE [LARGE SCALE GENOMIC DNA]</scope>
</reference>
<dbReference type="PANTHER" id="PTHR46967:SF1">
    <property type="entry name" value="KERATIN-ASSOCIATED PROTEIN 16-1-LIKE"/>
    <property type="match status" value="1"/>
</dbReference>
<evidence type="ECO:0000256" key="3">
    <source>
        <dbReference type="SAM" id="SignalP"/>
    </source>
</evidence>
<keyword evidence="2" id="KW-1133">Transmembrane helix</keyword>
<feature type="compositionally biased region" description="Basic and acidic residues" evidence="1">
    <location>
        <begin position="2568"/>
        <end position="2586"/>
    </location>
</feature>
<feature type="compositionally biased region" description="Pro residues" evidence="1">
    <location>
        <begin position="1666"/>
        <end position="1761"/>
    </location>
</feature>
<keyword evidence="6" id="KW-1185">Reference proteome</keyword>
<accession>A0A9W7LAR5</accession>
<keyword evidence="2" id="KW-0472">Membrane</keyword>
<keyword evidence="2" id="KW-0812">Transmembrane</keyword>
<dbReference type="PRINTS" id="PR01217">
    <property type="entry name" value="PRICHEXTENSN"/>
</dbReference>
<dbReference type="SMART" id="SM01411">
    <property type="entry name" value="Ephrin_rec_like"/>
    <property type="match status" value="12"/>
</dbReference>
<feature type="domain" description="Tyrosine-protein kinase ephrin type A/B receptor-like" evidence="4">
    <location>
        <begin position="1980"/>
        <end position="2017"/>
    </location>
</feature>
<feature type="region of interest" description="Disordered" evidence="1">
    <location>
        <begin position="1660"/>
        <end position="1765"/>
    </location>
</feature>
<feature type="transmembrane region" description="Helical" evidence="2">
    <location>
        <begin position="2453"/>
        <end position="2475"/>
    </location>
</feature>
<feature type="compositionally biased region" description="Basic residues" evidence="1">
    <location>
        <begin position="2552"/>
        <end position="2562"/>
    </location>
</feature>
<name>A0A9W7LAR5_9STRA</name>
<feature type="chain" id="PRO_5040718937" description="Tyrosine-protein kinase ephrin type A/B receptor-like domain-containing protein" evidence="3">
    <location>
        <begin position="20"/>
        <end position="2586"/>
    </location>
</feature>
<organism evidence="5 6">
    <name type="scientific">Triparma columacea</name>
    <dbReference type="NCBI Taxonomy" id="722753"/>
    <lineage>
        <taxon>Eukaryota</taxon>
        <taxon>Sar</taxon>
        <taxon>Stramenopiles</taxon>
        <taxon>Ochrophyta</taxon>
        <taxon>Bolidophyceae</taxon>
        <taxon>Parmales</taxon>
        <taxon>Triparmaceae</taxon>
        <taxon>Triparma</taxon>
    </lineage>
</organism>
<dbReference type="InterPro" id="IPR011641">
    <property type="entry name" value="Tyr-kin_ephrin_A/B_rcpt-like"/>
</dbReference>
<evidence type="ECO:0000259" key="4">
    <source>
        <dbReference type="Pfam" id="PF07699"/>
    </source>
</evidence>
<protein>
    <recommendedName>
        <fullName evidence="4">Tyrosine-protein kinase ephrin type A/B receptor-like domain-containing protein</fullName>
    </recommendedName>
</protein>
<dbReference type="Pfam" id="PF07699">
    <property type="entry name" value="Ephrin_rec_like"/>
    <property type="match status" value="2"/>
</dbReference>
<proteinExistence type="predicted"/>
<feature type="signal peptide" evidence="3">
    <location>
        <begin position="1"/>
        <end position="19"/>
    </location>
</feature>
<dbReference type="Gene3D" id="2.10.50.10">
    <property type="entry name" value="Tumor Necrosis Factor Receptor, subunit A, domain 2"/>
    <property type="match status" value="7"/>
</dbReference>
<keyword evidence="3" id="KW-0732">Signal</keyword>
<evidence type="ECO:0000256" key="2">
    <source>
        <dbReference type="SAM" id="Phobius"/>
    </source>
</evidence>
<evidence type="ECO:0000313" key="5">
    <source>
        <dbReference type="EMBL" id="GMI42261.1"/>
    </source>
</evidence>
<dbReference type="InterPro" id="IPR009030">
    <property type="entry name" value="Growth_fac_rcpt_cys_sf"/>
</dbReference>
<dbReference type="EMBL" id="BRYA01000168">
    <property type="protein sequence ID" value="GMI42261.1"/>
    <property type="molecule type" value="Genomic_DNA"/>
</dbReference>
<feature type="region of interest" description="Disordered" evidence="1">
    <location>
        <begin position="2552"/>
        <end position="2586"/>
    </location>
</feature>
<sequence length="2586" mass="282233">MTLALFLVCVFSFFARALSGSILSSHVDHRAVLNAVEAPNKRVIDHIVAENERGDYVMTVDYSVHELTLSLDEHHADFLSFSPSGDMLFRETTEVQQGSFIFGSHEGLWNANNNYGRRHLREVDSGITLSRKVTSVSRVKYPPTGESALLVTSVPCHPQEAVTESRLDASMNFTKRVPVPHRDRQNDRRLDAHCTKACEIQEYYASQDMNVCSKCFEYEKRLDLLNFNYDVDNRKAALEEFSIGGGDKGVTCKNCYAHMGASMDLEFQFSGLTVQHFKLTFGGDYGFNYDVILDDPQFPHFYNEDMYSLNEKPEGISTDVWEAAREKLKPDFSFNLASYLTFGLGESEFGVAVSGLGSATGRAQMSGGYSFEGNAGVKYSKPTQMDPVQMKWIGQRTITSTSPTFQSTGFSTDGIMVDVKPEFKVGMEITGRFFPFDKLSLHSMLLFEPYVGYEANTGKEGSFTFTVPGYSGSRPSFDAGEAINFRLGYSDYDRDEDEVIFIAVQNECWGDDEFFPIFSKKFSPSSSGSGYVNIAWTVPYMDFLSVLETDNYKNSNIFDFANCDVTSWTATARLASQPWHEIDKTNTFSVYVNYQEDNWVYTNEAKGLGVTRPTHQSEIDVAKEYVFNWDDENFKYFHHEIGMEIGEIKTVETVEVKLLYTDCANYDVLGVGCTEHYSELTGDQGTPNDGSASLYVDECTAEGHVLSDADHVYAIVSGKENTNVVARSSPFKVKAPTCSSSDSETITISVRNANLRQTGSEQYAWYLGAKALGDINDDNQYTNYKTFQGSGRFDEALPFLDKCLKRCINLDLYINDGYSTDSSCKIFAGSFHSFMERFPKSKYEKLFISSTDCPFLMDDDENDKMFIEIKWDDVFTCPAGQYRDDNADWLHVMNPDSCETCATNYYSSSQGSSQCTKCPDGKYTKVSTTSADHNSIYDCSSCEAGTYLNYIPGTSGCAVCASNYYSNKEANACTACPSGRYTKDSDKAKDHASASSCKACDPGKYVYSWTMWPLTYLDPDNCYICASGKYSTSQNAQACTYCPRGKTIVSDYLWKHDEKADCTNCPAGKYGDTYGLCHTCDDNTFSNDGASSCTSCPANTYTTQDGGHGEHAGSTACQGCPAGKYGTDNWYYNNDCQTCETNTYSESMGSTSCTLCPSGKVITSTNYQSHDDSSDCTDCPAGKYFYDPYGTGYNYCAVCAVGYYSTGGATSCSSCLDKKQTSNYDHTGCEPCVAGKYFYDPIAGNPTCYICASGKYSASENAQSCTFCPRGKTIVSDDLWKHDEKADCTNCPAGKYGDTYGLCHTCDDNTFSNDGASSCTSCPANTYTTQDGGHGEHAGSTACQGCPAGKYGTDNWYYNNDCQTCETNTYSESMGSTSCTQCPSGKVITSTNYQSHDDSSDCTDCPAGKYFNFQYYYIGYSYCDVCDDYYEYSTGGATSCSSCYGKKKKANSAHTGCESCVWIDGWTSDGCDGGPFFRRLEAEPELEVNPPKQKADQDLEAFVEARRLSASGDEECDKFFYGLDVSGGLTEVVFNYEYKGYEIEKALWKDEDGQFKLPFVKETVDESYYDCSDETTPCVNGANGSPCQNEGKAMGTEDADNCSCDCSGIHFEGPNCQIATPCSANSFGNHCQNGGTAVGTLAAGNCACDCSGTTFEGNSCETEVLPPSPTPPSPTPPPPTPPPPTPPSPTPPSPTPPSPTPPSPTPPSPTPPPPTPPSPTPPPPTPPSPTPPPPTPPSPTPPSPTPPSPMPPSPTPPPPSPSNSICYTANLFDTFGDGWNGNKLTIVNDESKDIKFELTQSGSIIKDRPESFEICLECLTSFSGQVGGGQYLEETSWNIKDKDGATIASANRGALESFTTSSCGPPTPEICDKGSYLSDSGCKVCPAGHYQEALGAMGVSACLACPAGKHLSDNENDPLYHDHANDCTSCPPGKFSDQGAGACTSCPSYEVSKKDKTGCEKCDAGQEGDSEGACKLCAKGQYSSDATGFTCTGCPAGTYSTTFGSIDCIKCGLGKFGVGDGKPSEEIACSMCPENEYGDELGAPACKLCPEGKHTHTDDIHTTEEDCVQEEDTVVCERYDCSGTICVDALMEKVGDGYCDEEESIDLNCNAFDWDGGDCNVVNCDMPPSAHPDFDRDGCEPDSPENPDVICTWRYDCDGHCADAHKTKLGDSFCDDAESPNFNCDAFDFDNGDCKDPENDEGKEEYEEWIGEWEPNEDTETQVGDCTASCNTQDLESCDPSVLSSDCVATCDSITLKSMQVYFAFGCDGTKVEEELTIVKLTSSIVISGVDSSDVPTSQRDNWRRLLQIAISADLDDVSPDHVEILHVSNFHGGVGRRVLTGDDVGLSVEFSILVADLERESELDVKELTNNIFTSLDDKVEDEDFLSSAFEMLEAEKGEELSELEGMVDVASAGKLQSPKVEIIHHNFSENDDDDGGASTSGNSAKSLGDRMIGPAAGSASVVIFFAFVGYYVMNKRKQRQLELERLRSSQALDANGIDMSQIFNGVYGIGEDRREGEVEEVTNPVREPGQKKDGILQRLRAFDDKIVRAKQARQMRKKPANPKFQTPEHNERIPPPPPRKEEVE</sequence>
<dbReference type="SUPFAM" id="SSF57184">
    <property type="entry name" value="Growth factor receptor domain"/>
    <property type="match status" value="4"/>
</dbReference>
<dbReference type="OrthoDB" id="10031141at2759"/>
<evidence type="ECO:0000313" key="6">
    <source>
        <dbReference type="Proteomes" id="UP001165065"/>
    </source>
</evidence>
<comment type="caution">
    <text evidence="5">The sequence shown here is derived from an EMBL/GenBank/DDBJ whole genome shotgun (WGS) entry which is preliminary data.</text>
</comment>
<evidence type="ECO:0000256" key="1">
    <source>
        <dbReference type="SAM" id="MobiDB-lite"/>
    </source>
</evidence>
<dbReference type="PANTHER" id="PTHR46967">
    <property type="entry name" value="INSULIN-LIKE GROWTH FACTOR BINDING PROTEIN,N-TERMINAL"/>
    <property type="match status" value="1"/>
</dbReference>
<dbReference type="Proteomes" id="UP001165065">
    <property type="component" value="Unassembled WGS sequence"/>
</dbReference>